<dbReference type="Proteomes" id="UP001549307">
    <property type="component" value="Unassembled WGS sequence"/>
</dbReference>
<gene>
    <name evidence="1" type="ORF">ABIE37_002674</name>
</gene>
<protein>
    <submittedName>
        <fullName evidence="1">Uncharacterized protein</fullName>
    </submittedName>
</protein>
<evidence type="ECO:0000313" key="2">
    <source>
        <dbReference type="Proteomes" id="UP001549307"/>
    </source>
</evidence>
<reference evidence="1 2" key="1">
    <citation type="submission" date="2024-06" db="EMBL/GenBank/DDBJ databases">
        <title>Sorghum-associated microbial communities from plants grown in Nebraska, USA.</title>
        <authorList>
            <person name="Schachtman D."/>
        </authorList>
    </citation>
    <scope>NUCLEOTIDE SEQUENCE [LARGE SCALE GENOMIC DNA]</scope>
    <source>
        <strain evidence="1 2">3552</strain>
    </source>
</reference>
<accession>A0ABV2P822</accession>
<evidence type="ECO:0000313" key="1">
    <source>
        <dbReference type="EMBL" id="MET4540886.1"/>
    </source>
</evidence>
<dbReference type="InterPro" id="IPR046275">
    <property type="entry name" value="DUF6308"/>
</dbReference>
<comment type="caution">
    <text evidence="1">The sequence shown here is derived from an EMBL/GenBank/DDBJ whole genome shotgun (WGS) entry which is preliminary data.</text>
</comment>
<dbReference type="Pfam" id="PF19827">
    <property type="entry name" value="DUF6308"/>
    <property type="match status" value="1"/>
</dbReference>
<name>A0ABV2P822_9MICC</name>
<dbReference type="EMBL" id="JBEPSN010000006">
    <property type="protein sequence ID" value="MET4540886.1"/>
    <property type="molecule type" value="Genomic_DNA"/>
</dbReference>
<organism evidence="1 2">
    <name type="scientific">Arthrobacter bambusae</name>
    <dbReference type="NCBI Taxonomy" id="1338426"/>
    <lineage>
        <taxon>Bacteria</taxon>
        <taxon>Bacillati</taxon>
        <taxon>Actinomycetota</taxon>
        <taxon>Actinomycetes</taxon>
        <taxon>Micrococcales</taxon>
        <taxon>Micrococcaceae</taxon>
        <taxon>Arthrobacter</taxon>
    </lineage>
</organism>
<keyword evidence="2" id="KW-1185">Reference proteome</keyword>
<proteinExistence type="predicted"/>
<sequence length="235" mass="26451">MMGEPMLHDVLEDTEKAIAYVRDYYRADFRQGLPRTGASFDQWAGGGDRADVANRLTGDDFVAVSFLTVNVPPMAAIGLMRDEKKNVDRLLSLIPTNVRMSDLDQKGYERHLGMDSPAQELWEVITRRNGAKWDIGSTTASKIMARKRPHLIPIVDRVIQDLVGFGHYWHDWHKSLTGGTGLTECLDRIRRDSGILELGYEPSILRIMDIVLWQEGLAEKARRRDVAAAAPLVHG</sequence>